<accession>A0A9P5P2I5</accession>
<evidence type="ECO:0000313" key="2">
    <source>
        <dbReference type="Proteomes" id="UP000772434"/>
    </source>
</evidence>
<protein>
    <submittedName>
        <fullName evidence="1">Uncharacterized protein</fullName>
    </submittedName>
</protein>
<evidence type="ECO:0000313" key="1">
    <source>
        <dbReference type="EMBL" id="KAF9045854.1"/>
    </source>
</evidence>
<organism evidence="1 2">
    <name type="scientific">Rhodocollybia butyracea</name>
    <dbReference type="NCBI Taxonomy" id="206335"/>
    <lineage>
        <taxon>Eukaryota</taxon>
        <taxon>Fungi</taxon>
        <taxon>Dikarya</taxon>
        <taxon>Basidiomycota</taxon>
        <taxon>Agaricomycotina</taxon>
        <taxon>Agaricomycetes</taxon>
        <taxon>Agaricomycetidae</taxon>
        <taxon>Agaricales</taxon>
        <taxon>Marasmiineae</taxon>
        <taxon>Omphalotaceae</taxon>
        <taxon>Rhodocollybia</taxon>
    </lineage>
</organism>
<dbReference type="Proteomes" id="UP000772434">
    <property type="component" value="Unassembled WGS sequence"/>
</dbReference>
<dbReference type="AlphaFoldDB" id="A0A9P5P2I5"/>
<gene>
    <name evidence="1" type="ORF">BDP27DRAFT_1434603</name>
</gene>
<name>A0A9P5P2I5_9AGAR</name>
<proteinExistence type="predicted"/>
<keyword evidence="2" id="KW-1185">Reference proteome</keyword>
<comment type="caution">
    <text evidence="1">The sequence shown here is derived from an EMBL/GenBank/DDBJ whole genome shotgun (WGS) entry which is preliminary data.</text>
</comment>
<reference evidence="1" key="1">
    <citation type="submission" date="2020-11" db="EMBL/GenBank/DDBJ databases">
        <authorList>
            <consortium name="DOE Joint Genome Institute"/>
            <person name="Ahrendt S."/>
            <person name="Riley R."/>
            <person name="Andreopoulos W."/>
            <person name="Labutti K."/>
            <person name="Pangilinan J."/>
            <person name="Ruiz-Duenas F.J."/>
            <person name="Barrasa J.M."/>
            <person name="Sanchez-Garcia M."/>
            <person name="Camarero S."/>
            <person name="Miyauchi S."/>
            <person name="Serrano A."/>
            <person name="Linde D."/>
            <person name="Babiker R."/>
            <person name="Drula E."/>
            <person name="Ayuso-Fernandez I."/>
            <person name="Pacheco R."/>
            <person name="Padilla G."/>
            <person name="Ferreira P."/>
            <person name="Barriuso J."/>
            <person name="Kellner H."/>
            <person name="Castanera R."/>
            <person name="Alfaro M."/>
            <person name="Ramirez L."/>
            <person name="Pisabarro A.G."/>
            <person name="Kuo A."/>
            <person name="Tritt A."/>
            <person name="Lipzen A."/>
            <person name="He G."/>
            <person name="Yan M."/>
            <person name="Ng V."/>
            <person name="Cullen D."/>
            <person name="Martin F."/>
            <person name="Rosso M.-N."/>
            <person name="Henrissat B."/>
            <person name="Hibbett D."/>
            <person name="Martinez A.T."/>
            <person name="Grigoriev I.V."/>
        </authorList>
    </citation>
    <scope>NUCLEOTIDE SEQUENCE</scope>
    <source>
        <strain evidence="1">AH 40177</strain>
    </source>
</reference>
<sequence length="236" mass="25504">MFNSLFSPFCSVDDSPLLSFTPKELDLPDTISPDSPRVSSTSSNVSPFPSANVYLSLPTIAIMVPSSPFNISSAIPTTIATVTSSIDNPPSLSTTSTTSLSSSRSDLTPLFKKLEEAWNALNELLSTMRSAVAQQLNEREQKVTTMESTLARCEVEIELRQASFDAKARDIDLAAKIGRSQQLSVAFQRSALFFQEDVVRLQAEKGSHDIALYDGGVGDLDMAQLTGRIVGHANPN</sequence>
<dbReference type="EMBL" id="JADNRY010000512">
    <property type="protein sequence ID" value="KAF9045854.1"/>
    <property type="molecule type" value="Genomic_DNA"/>
</dbReference>